<dbReference type="GO" id="GO:0071949">
    <property type="term" value="F:FAD binding"/>
    <property type="evidence" value="ECO:0007669"/>
    <property type="project" value="InterPro"/>
</dbReference>
<reference evidence="2 3" key="1">
    <citation type="submission" date="2020-08" db="EMBL/GenBank/DDBJ databases">
        <title>Genomic Encyclopedia of Type Strains, Phase IV (KMG-IV): sequencing the most valuable type-strain genomes for metagenomic binning, comparative biology and taxonomic classification.</title>
        <authorList>
            <person name="Goeker M."/>
        </authorList>
    </citation>
    <scope>NUCLEOTIDE SEQUENCE [LARGE SCALE GENOMIC DNA]</scope>
    <source>
        <strain evidence="2 3">DSM 103725</strain>
    </source>
</reference>
<dbReference type="EMBL" id="JACHGY010000001">
    <property type="protein sequence ID" value="MBB6431665.1"/>
    <property type="molecule type" value="Genomic_DNA"/>
</dbReference>
<feature type="domain" description="FAD-binding" evidence="1">
    <location>
        <begin position="7"/>
        <end position="301"/>
    </location>
</feature>
<dbReference type="Proteomes" id="UP000541810">
    <property type="component" value="Unassembled WGS sequence"/>
</dbReference>
<dbReference type="AlphaFoldDB" id="A0A7X0HC59"/>
<dbReference type="SUPFAM" id="SSF51905">
    <property type="entry name" value="FAD/NAD(P)-binding domain"/>
    <property type="match status" value="1"/>
</dbReference>
<dbReference type="PANTHER" id="PTHR42685:SF22">
    <property type="entry name" value="CONDITIONED MEDIUM FACTOR RECEPTOR 1"/>
    <property type="match status" value="1"/>
</dbReference>
<proteinExistence type="predicted"/>
<dbReference type="PRINTS" id="PR00420">
    <property type="entry name" value="RNGMNOXGNASE"/>
</dbReference>
<dbReference type="InterPro" id="IPR050407">
    <property type="entry name" value="Geranylgeranyl_reductase"/>
</dbReference>
<sequence length="395" mass="41186">MSETCIDAVVIGAGPAGALAARGLALQGHSVWLVDKQSFPRPKVCGCCLNQYAITSLERVGITGLVERLGGRPLERLHMIAGGRSADVPLPRGVSLSRGALDGALIEAAKLAGADFIDGVSAKVQTLGGTAEEGHRVSLGSGNSVVARVLVIADGLGGSSLSAVEGYRVETAPASRIGLGGVTRSPVTQPTIPRGTIAMACGQDGYLGVVELEDGRLDFAAAIDAAAIKQAGGIAQAARRLVEQSGLGDHDWPMDDVERWRATPALTRTRKRIAGPGLFVVGDAAGYVEPFTGEGMAWAIAGGSAVSEVASEAVQKWDTSQEIRWVERHRARIRNRQAGCKLVAATLRRPWLTRVVVRSLSAWPGIANPLVRRIAAPATASDPAPTPYTREGSFA</sequence>
<gene>
    <name evidence="2" type="ORF">HNQ40_003471</name>
</gene>
<evidence type="ECO:0000313" key="3">
    <source>
        <dbReference type="Proteomes" id="UP000541810"/>
    </source>
</evidence>
<accession>A0A7X0HC59</accession>
<protein>
    <submittedName>
        <fullName evidence="2">Flavin-dependent dehydrogenase</fullName>
    </submittedName>
</protein>
<organism evidence="2 3">
    <name type="scientific">Algisphaera agarilytica</name>
    <dbReference type="NCBI Taxonomy" id="1385975"/>
    <lineage>
        <taxon>Bacteria</taxon>
        <taxon>Pseudomonadati</taxon>
        <taxon>Planctomycetota</taxon>
        <taxon>Phycisphaerae</taxon>
        <taxon>Phycisphaerales</taxon>
        <taxon>Phycisphaeraceae</taxon>
        <taxon>Algisphaera</taxon>
    </lineage>
</organism>
<keyword evidence="3" id="KW-1185">Reference proteome</keyword>
<dbReference type="Gene3D" id="3.50.50.60">
    <property type="entry name" value="FAD/NAD(P)-binding domain"/>
    <property type="match status" value="1"/>
</dbReference>
<dbReference type="PANTHER" id="PTHR42685">
    <property type="entry name" value="GERANYLGERANYL DIPHOSPHATE REDUCTASE"/>
    <property type="match status" value="1"/>
</dbReference>
<dbReference type="Pfam" id="PF01494">
    <property type="entry name" value="FAD_binding_3"/>
    <property type="match status" value="1"/>
</dbReference>
<comment type="caution">
    <text evidence="2">The sequence shown here is derived from an EMBL/GenBank/DDBJ whole genome shotgun (WGS) entry which is preliminary data.</text>
</comment>
<dbReference type="RefSeq" id="WP_184679116.1">
    <property type="nucleotide sequence ID" value="NZ_JACHGY010000001.1"/>
</dbReference>
<dbReference type="InterPro" id="IPR002938">
    <property type="entry name" value="FAD-bd"/>
</dbReference>
<dbReference type="InterPro" id="IPR036188">
    <property type="entry name" value="FAD/NAD-bd_sf"/>
</dbReference>
<evidence type="ECO:0000313" key="2">
    <source>
        <dbReference type="EMBL" id="MBB6431665.1"/>
    </source>
</evidence>
<evidence type="ECO:0000259" key="1">
    <source>
        <dbReference type="Pfam" id="PF01494"/>
    </source>
</evidence>
<name>A0A7X0HC59_9BACT</name>